<dbReference type="PRINTS" id="PR00507">
    <property type="entry name" value="N12N6MTFRASE"/>
</dbReference>
<dbReference type="GO" id="GO:0032259">
    <property type="term" value="P:methylation"/>
    <property type="evidence" value="ECO:0007669"/>
    <property type="project" value="UniProtKB-KW"/>
</dbReference>
<dbReference type="InterPro" id="IPR002052">
    <property type="entry name" value="DNA_methylase_N6_adenine_CS"/>
</dbReference>
<dbReference type="Pfam" id="PF17827">
    <property type="entry name" value="PrmC_N"/>
    <property type="match status" value="1"/>
</dbReference>
<feature type="domain" description="Methyltransferase small" evidence="7">
    <location>
        <begin position="138"/>
        <end position="218"/>
    </location>
</feature>
<feature type="binding site" evidence="5">
    <location>
        <position position="169"/>
    </location>
    <ligand>
        <name>S-adenosyl-L-methionine</name>
        <dbReference type="ChEBI" id="CHEBI:59789"/>
    </ligand>
</feature>
<dbReference type="PROSITE" id="PS00092">
    <property type="entry name" value="N6_MTASE"/>
    <property type="match status" value="1"/>
</dbReference>
<dbReference type="InterPro" id="IPR029063">
    <property type="entry name" value="SAM-dependent_MTases_sf"/>
</dbReference>
<dbReference type="GO" id="GO:0003676">
    <property type="term" value="F:nucleic acid binding"/>
    <property type="evidence" value="ECO:0007669"/>
    <property type="project" value="InterPro"/>
</dbReference>
<keyword evidence="1 5" id="KW-0489">Methyltransferase</keyword>
<dbReference type="InterPro" id="IPR050320">
    <property type="entry name" value="N5-glutamine_MTase"/>
</dbReference>
<organism evidence="9">
    <name type="scientific">Alsobacter sp. KACC 23698</name>
    <dbReference type="NCBI Taxonomy" id="3149229"/>
    <lineage>
        <taxon>Bacteria</taxon>
        <taxon>Pseudomonadati</taxon>
        <taxon>Pseudomonadota</taxon>
        <taxon>Alphaproteobacteria</taxon>
        <taxon>Hyphomicrobiales</taxon>
        <taxon>Alsobacteraceae</taxon>
        <taxon>Alsobacter</taxon>
    </lineage>
</organism>
<dbReference type="InterPro" id="IPR004556">
    <property type="entry name" value="HemK-like"/>
</dbReference>
<keyword evidence="3 5" id="KW-0949">S-adenosyl-L-methionine</keyword>
<protein>
    <recommendedName>
        <fullName evidence="5">Release factor glutamine methyltransferase</fullName>
        <shortName evidence="5">RF MTase</shortName>
        <ecNumber evidence="5">2.1.1.297</ecNumber>
    </recommendedName>
    <alternativeName>
        <fullName evidence="5">N5-glutamine methyltransferase PrmC</fullName>
    </alternativeName>
    <alternativeName>
        <fullName evidence="5">Protein-(glutamine-N5) MTase PrmC</fullName>
    </alternativeName>
    <alternativeName>
        <fullName evidence="5">Protein-glutamine N-methyltransferase PrmC</fullName>
    </alternativeName>
</protein>
<dbReference type="Gene3D" id="3.40.50.150">
    <property type="entry name" value="Vaccinia Virus protein VP39"/>
    <property type="match status" value="1"/>
</dbReference>
<feature type="compositionally biased region" description="Low complexity" evidence="6">
    <location>
        <begin position="10"/>
        <end position="20"/>
    </location>
</feature>
<comment type="catalytic activity">
    <reaction evidence="4 5">
        <text>L-glutaminyl-[peptide chain release factor] + S-adenosyl-L-methionine = N(5)-methyl-L-glutaminyl-[peptide chain release factor] + S-adenosyl-L-homocysteine + H(+)</text>
        <dbReference type="Rhea" id="RHEA:42896"/>
        <dbReference type="Rhea" id="RHEA-COMP:10271"/>
        <dbReference type="Rhea" id="RHEA-COMP:10272"/>
        <dbReference type="ChEBI" id="CHEBI:15378"/>
        <dbReference type="ChEBI" id="CHEBI:30011"/>
        <dbReference type="ChEBI" id="CHEBI:57856"/>
        <dbReference type="ChEBI" id="CHEBI:59789"/>
        <dbReference type="ChEBI" id="CHEBI:61891"/>
        <dbReference type="EC" id="2.1.1.297"/>
    </reaction>
</comment>
<gene>
    <name evidence="5 9" type="primary">prmC</name>
    <name evidence="9" type="ORF">ABEG18_21535</name>
</gene>
<dbReference type="AlphaFoldDB" id="A0AAU7JDI5"/>
<sequence>MTDPGPGKSPAAPDPIGAIGPDTTRLAALKHLGEAFRAAGVETAQRDARLLTLEAAGVKHADLIRSPRDTLGEAAAAKLRDFASRRLTREPVARILGEWEFWSLPFTLAPDVLTPRPDSETVVAAALIALKERRHASEGLRILDLGVGSGCLLVALLHELPGATGVGVDVAPGAVETARFNAARNGVGDRAEMLVSDWAAAVQGRFDLVVSNPPYIADAVIEGLEPEVRDHDPRLALSGGADGLQAYRAILEALPRILAPDGVLALEIGSDQAESIPALFLKAGYAVEGPFADFGARPRAVIVRRSPEPS</sequence>
<dbReference type="EC" id="2.1.1.297" evidence="5"/>
<feature type="binding site" evidence="5">
    <location>
        <position position="212"/>
    </location>
    <ligand>
        <name>S-adenosyl-L-methionine</name>
        <dbReference type="ChEBI" id="CHEBI:59789"/>
    </ligand>
</feature>
<evidence type="ECO:0000256" key="5">
    <source>
        <dbReference type="HAMAP-Rule" id="MF_02126"/>
    </source>
</evidence>
<dbReference type="NCBIfam" id="TIGR03534">
    <property type="entry name" value="RF_mod_PrmC"/>
    <property type="match status" value="1"/>
</dbReference>
<evidence type="ECO:0000256" key="6">
    <source>
        <dbReference type="SAM" id="MobiDB-lite"/>
    </source>
</evidence>
<feature type="domain" description="Release factor glutamine methyltransferase N-terminal" evidence="8">
    <location>
        <begin position="28"/>
        <end position="97"/>
    </location>
</feature>
<feature type="binding site" evidence="5">
    <location>
        <begin position="212"/>
        <end position="215"/>
    </location>
    <ligand>
        <name>substrate</name>
    </ligand>
</feature>
<feature type="region of interest" description="Disordered" evidence="6">
    <location>
        <begin position="1"/>
        <end position="20"/>
    </location>
</feature>
<dbReference type="RefSeq" id="WP_406855098.1">
    <property type="nucleotide sequence ID" value="NZ_CP157484.1"/>
</dbReference>
<dbReference type="Pfam" id="PF05175">
    <property type="entry name" value="MTS"/>
    <property type="match status" value="1"/>
</dbReference>
<evidence type="ECO:0000256" key="2">
    <source>
        <dbReference type="ARBA" id="ARBA00022679"/>
    </source>
</evidence>
<dbReference type="HAMAP" id="MF_02126">
    <property type="entry name" value="RF_methyltr_PrmC"/>
    <property type="match status" value="1"/>
</dbReference>
<comment type="similarity">
    <text evidence="5">Belongs to the protein N5-glutamine methyltransferase family. PrmC subfamily.</text>
</comment>
<evidence type="ECO:0000259" key="8">
    <source>
        <dbReference type="Pfam" id="PF17827"/>
    </source>
</evidence>
<dbReference type="EMBL" id="CP157484">
    <property type="protein sequence ID" value="XBO38260.1"/>
    <property type="molecule type" value="Genomic_DNA"/>
</dbReference>
<dbReference type="SUPFAM" id="SSF53335">
    <property type="entry name" value="S-adenosyl-L-methionine-dependent methyltransferases"/>
    <property type="match status" value="1"/>
</dbReference>
<dbReference type="InterPro" id="IPR040758">
    <property type="entry name" value="PrmC_N"/>
</dbReference>
<dbReference type="CDD" id="cd02440">
    <property type="entry name" value="AdoMet_MTases"/>
    <property type="match status" value="1"/>
</dbReference>
<dbReference type="PANTHER" id="PTHR18895:SF74">
    <property type="entry name" value="MTRF1L RELEASE FACTOR GLUTAMINE METHYLTRANSFERASE"/>
    <property type="match status" value="1"/>
</dbReference>
<comment type="function">
    <text evidence="5">Methylates the class 1 translation termination release factors RF1/PrfA and RF2/PrfB on the glutamine residue of the universally conserved GGQ motif.</text>
</comment>
<feature type="binding site" evidence="5">
    <location>
        <position position="198"/>
    </location>
    <ligand>
        <name>S-adenosyl-L-methionine</name>
        <dbReference type="ChEBI" id="CHEBI:59789"/>
    </ligand>
</feature>
<feature type="binding site" evidence="5">
    <location>
        <begin position="146"/>
        <end position="150"/>
    </location>
    <ligand>
        <name>S-adenosyl-L-methionine</name>
        <dbReference type="ChEBI" id="CHEBI:59789"/>
    </ligand>
</feature>
<name>A0AAU7JDI5_9HYPH</name>
<evidence type="ECO:0000259" key="7">
    <source>
        <dbReference type="Pfam" id="PF05175"/>
    </source>
</evidence>
<evidence type="ECO:0000256" key="3">
    <source>
        <dbReference type="ARBA" id="ARBA00022691"/>
    </source>
</evidence>
<dbReference type="InterPro" id="IPR019874">
    <property type="entry name" value="RF_methyltr_PrmC"/>
</dbReference>
<dbReference type="InterPro" id="IPR007848">
    <property type="entry name" value="Small_mtfrase_dom"/>
</dbReference>
<reference evidence="9" key="1">
    <citation type="submission" date="2024-05" db="EMBL/GenBank/DDBJ databases">
        <authorList>
            <person name="Kim S."/>
            <person name="Heo J."/>
            <person name="Choi H."/>
            <person name="Choi Y."/>
            <person name="Kwon S.-W."/>
            <person name="Kim Y."/>
        </authorList>
    </citation>
    <scope>NUCLEOTIDE SEQUENCE</scope>
    <source>
        <strain evidence="9">KACC 23698</strain>
    </source>
</reference>
<keyword evidence="2 5" id="KW-0808">Transferase</keyword>
<accession>A0AAU7JDI5</accession>
<dbReference type="PANTHER" id="PTHR18895">
    <property type="entry name" value="HEMK METHYLTRANSFERASE"/>
    <property type="match status" value="1"/>
</dbReference>
<proteinExistence type="inferred from homology"/>
<evidence type="ECO:0000256" key="1">
    <source>
        <dbReference type="ARBA" id="ARBA00022603"/>
    </source>
</evidence>
<dbReference type="GO" id="GO:0102559">
    <property type="term" value="F:peptide chain release factor N(5)-glutamine methyltransferase activity"/>
    <property type="evidence" value="ECO:0007669"/>
    <property type="project" value="UniProtKB-EC"/>
</dbReference>
<evidence type="ECO:0000313" key="9">
    <source>
        <dbReference type="EMBL" id="XBO38260.1"/>
    </source>
</evidence>
<evidence type="ECO:0000256" key="4">
    <source>
        <dbReference type="ARBA" id="ARBA00048391"/>
    </source>
</evidence>
<dbReference type="NCBIfam" id="TIGR00536">
    <property type="entry name" value="hemK_fam"/>
    <property type="match status" value="1"/>
</dbReference>
<dbReference type="Gene3D" id="1.10.8.10">
    <property type="entry name" value="DNA helicase RuvA subunit, C-terminal domain"/>
    <property type="match status" value="1"/>
</dbReference>